<evidence type="ECO:0000256" key="1">
    <source>
        <dbReference type="SAM" id="MobiDB-lite"/>
    </source>
</evidence>
<comment type="caution">
    <text evidence="3">The sequence shown here is derived from an EMBL/GenBank/DDBJ whole genome shotgun (WGS) entry which is preliminary data.</text>
</comment>
<dbReference type="Proteomes" id="UP001479436">
    <property type="component" value="Unassembled WGS sequence"/>
</dbReference>
<keyword evidence="4" id="KW-1185">Reference proteome</keyword>
<feature type="chain" id="PRO_5046617192" evidence="2">
    <location>
        <begin position="21"/>
        <end position="142"/>
    </location>
</feature>
<feature type="signal peptide" evidence="2">
    <location>
        <begin position="1"/>
        <end position="20"/>
    </location>
</feature>
<feature type="compositionally biased region" description="Polar residues" evidence="1">
    <location>
        <begin position="55"/>
        <end position="73"/>
    </location>
</feature>
<protein>
    <submittedName>
        <fullName evidence="3">Uncharacterized protein</fullName>
    </submittedName>
</protein>
<keyword evidence="2" id="KW-0732">Signal</keyword>
<evidence type="ECO:0000313" key="3">
    <source>
        <dbReference type="EMBL" id="KAK9767726.1"/>
    </source>
</evidence>
<name>A0ABR2X239_9FUNG</name>
<evidence type="ECO:0000256" key="2">
    <source>
        <dbReference type="SAM" id="SignalP"/>
    </source>
</evidence>
<feature type="region of interest" description="Disordered" evidence="1">
    <location>
        <begin position="25"/>
        <end position="83"/>
    </location>
</feature>
<gene>
    <name evidence="3" type="ORF">K7432_002246</name>
</gene>
<dbReference type="EMBL" id="JASJQH010000058">
    <property type="protein sequence ID" value="KAK9767726.1"/>
    <property type="molecule type" value="Genomic_DNA"/>
</dbReference>
<reference evidence="3 4" key="1">
    <citation type="submission" date="2023-04" db="EMBL/GenBank/DDBJ databases">
        <title>Genome of Basidiobolus ranarum AG-B5.</title>
        <authorList>
            <person name="Stajich J.E."/>
            <person name="Carter-House D."/>
            <person name="Gryganskyi A."/>
        </authorList>
    </citation>
    <scope>NUCLEOTIDE SEQUENCE [LARGE SCALE GENOMIC DNA]</scope>
    <source>
        <strain evidence="3 4">AG-B5</strain>
    </source>
</reference>
<evidence type="ECO:0000313" key="4">
    <source>
        <dbReference type="Proteomes" id="UP001479436"/>
    </source>
</evidence>
<organism evidence="3 4">
    <name type="scientific">Basidiobolus ranarum</name>
    <dbReference type="NCBI Taxonomy" id="34480"/>
    <lineage>
        <taxon>Eukaryota</taxon>
        <taxon>Fungi</taxon>
        <taxon>Fungi incertae sedis</taxon>
        <taxon>Zoopagomycota</taxon>
        <taxon>Entomophthoromycotina</taxon>
        <taxon>Basidiobolomycetes</taxon>
        <taxon>Basidiobolales</taxon>
        <taxon>Basidiobolaceae</taxon>
        <taxon>Basidiobolus</taxon>
    </lineage>
</organism>
<feature type="compositionally biased region" description="Low complexity" evidence="1">
    <location>
        <begin position="74"/>
        <end position="83"/>
    </location>
</feature>
<sequence length="142" mass="15074">MRNPFVVWIFLTLLMGLVQQYESVGTTKSPSNPALPSSTNTNQSTSDDEDVGDLNANQQTISGSLASPTGTQKSSGSSLSSLLSPTTTVSFTSIAMSTVTVGSSTRVVPITSQTPYVNDSFHDLPIDRMLLLSVGILLQIIY</sequence>
<proteinExistence type="predicted"/>
<feature type="compositionally biased region" description="Polar residues" evidence="1">
    <location>
        <begin position="25"/>
        <end position="36"/>
    </location>
</feature>
<accession>A0ABR2X239</accession>